<accession>A0ACC2Z7F3</accession>
<protein>
    <submittedName>
        <fullName evidence="1">Uncharacterized protein</fullName>
    </submittedName>
</protein>
<name>A0ACC2Z7F3_9PEZI</name>
<gene>
    <name evidence="1" type="ORF">H2199_004162</name>
</gene>
<proteinExistence type="predicted"/>
<evidence type="ECO:0000313" key="2">
    <source>
        <dbReference type="Proteomes" id="UP001172680"/>
    </source>
</evidence>
<evidence type="ECO:0000313" key="1">
    <source>
        <dbReference type="EMBL" id="KAJ9643483.1"/>
    </source>
</evidence>
<sequence length="662" mass="70066">MERANRRSMLAKRDTSVLDLQNYETFLWEGADGSDVVLGNFTVYTLGDTENILSMENVNPRGITLEFVDDEAFAYAQKVWDWVNGADDHSFLMVAGAGDCGDNPHRVPYLVHSIQYDEAANTARLDATTDEWKNLVHSYELRVGRVTPQPGIKLRRKDGDDSTAFSVTKAFPFEVKVEAGPVAGKLECDDCELSGSLNVNMHVTFGLPDIIDKAVFRLEPKGIKAQAHPKLTLGAQFKKEVVLKKSALPQPIPLYAITLGGFMRLGAFTEVVIGVEATGFEGTIAVESGATATVPDTAFVEVDFKNLDGGIKRSSWVPKVDVAPVTISGQMSTKVQVFVAPALKLEASALDFGYEAAIELKAPYYEAQLSVERDTAGGLCKKSDVTAALSVKGTFGAELKFEAGKLNNKTPLEWTIGFELTKLKPADPPLFEVAPICLPLDRSGKPTSVAPSPTKSRPPTKPTSTAKSTPTCKVSSGAKGTCISTGSCKSLGGYSEAGHCAGPDDIQCCTFPQGSGDTCTANGVSGTCMPTGSCPDSTGVSVPDHCRGGDDIQCCITKEHQDQATAKNVCTINKAGLKTSGFVGECISTSSCKRLKGTSTPGFCPGGDNVQCCTYGTCDGKPGVCEPVSTCTGTKTPGLCGGGDNIQCCSQDFKSGHPGQEK</sequence>
<dbReference type="Proteomes" id="UP001172680">
    <property type="component" value="Unassembled WGS sequence"/>
</dbReference>
<keyword evidence="2" id="KW-1185">Reference proteome</keyword>
<comment type="caution">
    <text evidence="1">The sequence shown here is derived from an EMBL/GenBank/DDBJ whole genome shotgun (WGS) entry which is preliminary data.</text>
</comment>
<organism evidence="1 2">
    <name type="scientific">Coniosporium tulheliwenetii</name>
    <dbReference type="NCBI Taxonomy" id="3383036"/>
    <lineage>
        <taxon>Eukaryota</taxon>
        <taxon>Fungi</taxon>
        <taxon>Dikarya</taxon>
        <taxon>Ascomycota</taxon>
        <taxon>Pezizomycotina</taxon>
        <taxon>Dothideomycetes</taxon>
        <taxon>Dothideomycetes incertae sedis</taxon>
        <taxon>Coniosporium</taxon>
    </lineage>
</organism>
<dbReference type="EMBL" id="JAPDRP010000011">
    <property type="protein sequence ID" value="KAJ9643483.1"/>
    <property type="molecule type" value="Genomic_DNA"/>
</dbReference>
<reference evidence="1" key="1">
    <citation type="submission" date="2022-10" db="EMBL/GenBank/DDBJ databases">
        <title>Culturing micro-colonial fungi from biological soil crusts in the Mojave desert and describing Neophaeococcomyces mojavensis, and introducing the new genera and species Taxawa tesnikishii.</title>
        <authorList>
            <person name="Kurbessoian T."/>
            <person name="Stajich J.E."/>
        </authorList>
    </citation>
    <scope>NUCLEOTIDE SEQUENCE</scope>
    <source>
        <strain evidence="1">JES_115</strain>
    </source>
</reference>